<feature type="transmembrane region" description="Helical" evidence="10">
    <location>
        <begin position="32"/>
        <end position="53"/>
    </location>
</feature>
<dbReference type="AlphaFoldDB" id="R4KGL0"/>
<evidence type="ECO:0000313" key="11">
    <source>
        <dbReference type="EMBL" id="AGL00797.1"/>
    </source>
</evidence>
<gene>
    <name evidence="10" type="primary">fluC</name>
    <name evidence="10" type="synonym">crcB</name>
    <name evidence="11" type="ORF">Desgi_1289</name>
</gene>
<evidence type="ECO:0000256" key="4">
    <source>
        <dbReference type="ARBA" id="ARBA00022989"/>
    </source>
</evidence>
<keyword evidence="12" id="KW-1185">Reference proteome</keyword>
<dbReference type="RefSeq" id="WP_006524297.1">
    <property type="nucleotide sequence ID" value="NC_021184.1"/>
</dbReference>
<dbReference type="PANTHER" id="PTHR28259:SF1">
    <property type="entry name" value="FLUORIDE EXPORT PROTEIN 1-RELATED"/>
    <property type="match status" value="1"/>
</dbReference>
<evidence type="ECO:0000256" key="5">
    <source>
        <dbReference type="ARBA" id="ARBA00023136"/>
    </source>
</evidence>
<organism evidence="11 12">
    <name type="scientific">Desulfoscipio gibsoniae DSM 7213</name>
    <dbReference type="NCBI Taxonomy" id="767817"/>
    <lineage>
        <taxon>Bacteria</taxon>
        <taxon>Bacillati</taxon>
        <taxon>Bacillota</taxon>
        <taxon>Clostridia</taxon>
        <taxon>Eubacteriales</taxon>
        <taxon>Desulfallaceae</taxon>
        <taxon>Desulfoscipio</taxon>
    </lineage>
</organism>
<evidence type="ECO:0000256" key="2">
    <source>
        <dbReference type="ARBA" id="ARBA00022475"/>
    </source>
</evidence>
<dbReference type="InterPro" id="IPR003691">
    <property type="entry name" value="FluC"/>
</dbReference>
<evidence type="ECO:0000256" key="3">
    <source>
        <dbReference type="ARBA" id="ARBA00022692"/>
    </source>
</evidence>
<evidence type="ECO:0000256" key="1">
    <source>
        <dbReference type="ARBA" id="ARBA00004651"/>
    </source>
</evidence>
<evidence type="ECO:0000256" key="9">
    <source>
        <dbReference type="ARBA" id="ARBA00049940"/>
    </source>
</evidence>
<evidence type="ECO:0000256" key="10">
    <source>
        <dbReference type="HAMAP-Rule" id="MF_00454"/>
    </source>
</evidence>
<dbReference type="GO" id="GO:0046872">
    <property type="term" value="F:metal ion binding"/>
    <property type="evidence" value="ECO:0007669"/>
    <property type="project" value="UniProtKB-KW"/>
</dbReference>
<sequence>MRLFMVGLGGFLGALARYGISMVLNDRGLIPWGTLVANMLGCFMLALFLTLVLQKYSGQSYLVLAVSTGFIGSLTTFSTLSVEGVALFQSSTPLAFIYMGSTLAGGYTFVRTGYAAGQYIIATGVFKKWAGLTVGGKVND</sequence>
<protein>
    <recommendedName>
        <fullName evidence="10">Fluoride-specific ion channel FluC</fullName>
    </recommendedName>
</protein>
<dbReference type="OrthoDB" id="9815830at2"/>
<keyword evidence="5 10" id="KW-0472">Membrane</keyword>
<comment type="activity regulation">
    <text evidence="10">Na(+) is not transported, but it plays an essential structural role and its presence is essential for fluoride channel function.</text>
</comment>
<name>R4KGL0_9FIRM</name>
<comment type="subcellular location">
    <subcellularLocation>
        <location evidence="1 10">Cell membrane</location>
        <topology evidence="1 10">Multi-pass membrane protein</topology>
    </subcellularLocation>
</comment>
<keyword evidence="3 10" id="KW-0812">Transmembrane</keyword>
<evidence type="ECO:0000256" key="8">
    <source>
        <dbReference type="ARBA" id="ARBA00035585"/>
    </source>
</evidence>
<feature type="transmembrane region" description="Helical" evidence="10">
    <location>
        <begin position="60"/>
        <end position="80"/>
    </location>
</feature>
<keyword evidence="10" id="KW-0406">Ion transport</keyword>
<evidence type="ECO:0000256" key="7">
    <source>
        <dbReference type="ARBA" id="ARBA00035120"/>
    </source>
</evidence>
<feature type="binding site" evidence="10">
    <location>
        <position position="72"/>
    </location>
    <ligand>
        <name>Na(+)</name>
        <dbReference type="ChEBI" id="CHEBI:29101"/>
        <note>structural</note>
    </ligand>
</feature>
<keyword evidence="6 10" id="KW-0407">Ion channel</keyword>
<accession>R4KGL0</accession>
<keyword evidence="10" id="KW-0813">Transport</keyword>
<comment type="function">
    <text evidence="9 10">Fluoride-specific ion channel. Important for reducing fluoride concentration in the cell, thus reducing its toxicity.</text>
</comment>
<feature type="binding site" evidence="10">
    <location>
        <position position="75"/>
    </location>
    <ligand>
        <name>Na(+)</name>
        <dbReference type="ChEBI" id="CHEBI:29101"/>
        <note>structural</note>
    </ligand>
</feature>
<keyword evidence="4 10" id="KW-1133">Transmembrane helix</keyword>
<dbReference type="GO" id="GO:0140114">
    <property type="term" value="P:cellular detoxification of fluoride"/>
    <property type="evidence" value="ECO:0007669"/>
    <property type="project" value="UniProtKB-UniRule"/>
</dbReference>
<comment type="catalytic activity">
    <reaction evidence="8">
        <text>fluoride(in) = fluoride(out)</text>
        <dbReference type="Rhea" id="RHEA:76159"/>
        <dbReference type="ChEBI" id="CHEBI:17051"/>
    </reaction>
    <physiologicalReaction direction="left-to-right" evidence="8">
        <dbReference type="Rhea" id="RHEA:76160"/>
    </physiologicalReaction>
</comment>
<dbReference type="HAMAP" id="MF_00454">
    <property type="entry name" value="FluC"/>
    <property type="match status" value="1"/>
</dbReference>
<feature type="transmembrane region" description="Helical" evidence="10">
    <location>
        <begin position="92"/>
        <end position="110"/>
    </location>
</feature>
<evidence type="ECO:0000313" key="12">
    <source>
        <dbReference type="Proteomes" id="UP000013520"/>
    </source>
</evidence>
<dbReference type="EMBL" id="CP003273">
    <property type="protein sequence ID" value="AGL00797.1"/>
    <property type="molecule type" value="Genomic_DNA"/>
</dbReference>
<dbReference type="HOGENOM" id="CLU_114342_3_2_9"/>
<keyword evidence="10" id="KW-0479">Metal-binding</keyword>
<dbReference type="GO" id="GO:0062054">
    <property type="term" value="F:fluoride channel activity"/>
    <property type="evidence" value="ECO:0007669"/>
    <property type="project" value="UniProtKB-UniRule"/>
</dbReference>
<reference evidence="11 12" key="1">
    <citation type="submission" date="2012-01" db="EMBL/GenBank/DDBJ databases">
        <title>Complete sequence of Desulfotomaculum gibsoniae DSM 7213.</title>
        <authorList>
            <consortium name="US DOE Joint Genome Institute"/>
            <person name="Lucas S."/>
            <person name="Han J."/>
            <person name="Lapidus A."/>
            <person name="Cheng J.-F."/>
            <person name="Goodwin L."/>
            <person name="Pitluck S."/>
            <person name="Peters L."/>
            <person name="Ovchinnikova G."/>
            <person name="Teshima H."/>
            <person name="Detter J.C."/>
            <person name="Han C."/>
            <person name="Tapia R."/>
            <person name="Land M."/>
            <person name="Hauser L."/>
            <person name="Kyrpides N."/>
            <person name="Ivanova N."/>
            <person name="Pagani I."/>
            <person name="Parshina S."/>
            <person name="Plugge C."/>
            <person name="Muyzer G."/>
            <person name="Kuever J."/>
            <person name="Ivanova A."/>
            <person name="Nazina T."/>
            <person name="Klenk H.-P."/>
            <person name="Brambilla E."/>
            <person name="Spring S."/>
            <person name="Stams A.F."/>
            <person name="Woyke T."/>
        </authorList>
    </citation>
    <scope>NUCLEOTIDE SEQUENCE [LARGE SCALE GENOMIC DNA]</scope>
    <source>
        <strain evidence="11 12">DSM 7213</strain>
    </source>
</reference>
<keyword evidence="10" id="KW-0915">Sodium</keyword>
<comment type="similarity">
    <text evidence="7 10">Belongs to the fluoride channel Fluc/FEX (TC 1.A.43) family.</text>
</comment>
<dbReference type="GO" id="GO:0005886">
    <property type="term" value="C:plasma membrane"/>
    <property type="evidence" value="ECO:0007669"/>
    <property type="project" value="UniProtKB-SubCell"/>
</dbReference>
<dbReference type="KEGG" id="dgi:Desgi_1289"/>
<proteinExistence type="inferred from homology"/>
<dbReference type="Pfam" id="PF02537">
    <property type="entry name" value="CRCB"/>
    <property type="match status" value="1"/>
</dbReference>
<dbReference type="PANTHER" id="PTHR28259">
    <property type="entry name" value="FLUORIDE EXPORT PROTEIN 1-RELATED"/>
    <property type="match status" value="1"/>
</dbReference>
<dbReference type="STRING" id="767817.Desgi_1289"/>
<dbReference type="Proteomes" id="UP000013520">
    <property type="component" value="Chromosome"/>
</dbReference>
<dbReference type="eggNOG" id="COG0239">
    <property type="taxonomic scope" value="Bacteria"/>
</dbReference>
<evidence type="ECO:0000256" key="6">
    <source>
        <dbReference type="ARBA" id="ARBA00023303"/>
    </source>
</evidence>
<keyword evidence="2 10" id="KW-1003">Cell membrane</keyword>